<dbReference type="Pfam" id="PF14114">
    <property type="entry name" value="DUF4286"/>
    <property type="match status" value="1"/>
</dbReference>
<gene>
    <name evidence="1" type="ORF">GCM10007962_05250</name>
</gene>
<keyword evidence="2" id="KW-1185">Reference proteome</keyword>
<dbReference type="InterPro" id="IPR025563">
    <property type="entry name" value="DUF4286"/>
</dbReference>
<dbReference type="RefSeq" id="WP_188649716.1">
    <property type="nucleotide sequence ID" value="NZ_BMNR01000001.1"/>
</dbReference>
<dbReference type="AlphaFoldDB" id="A0A8J3BJQ3"/>
<accession>A0A8J3BJQ3</accession>
<evidence type="ECO:0008006" key="3">
    <source>
        <dbReference type="Google" id="ProtNLM"/>
    </source>
</evidence>
<proteinExistence type="predicted"/>
<reference evidence="1" key="2">
    <citation type="submission" date="2020-09" db="EMBL/GenBank/DDBJ databases">
        <authorList>
            <person name="Sun Q."/>
            <person name="Ohkuma M."/>
        </authorList>
    </citation>
    <scope>NUCLEOTIDE SEQUENCE</scope>
    <source>
        <strain evidence="1">JCM 12862</strain>
    </source>
</reference>
<evidence type="ECO:0000313" key="2">
    <source>
        <dbReference type="Proteomes" id="UP000612329"/>
    </source>
</evidence>
<dbReference type="EMBL" id="BMNR01000001">
    <property type="protein sequence ID" value="GGK13903.1"/>
    <property type="molecule type" value="Genomic_DNA"/>
</dbReference>
<dbReference type="Proteomes" id="UP000612329">
    <property type="component" value="Unassembled WGS sequence"/>
</dbReference>
<sequence>MIIYNVTSNIDESIHQKWLAWVKEHIPQVLATGHFTEAKLTRVLVKEDMGGVTYSIQYRAKSREALEAYYKNNADILRQDVLKHFGDQVLSFRTELEIVDEYFVK</sequence>
<organism evidence="1 2">
    <name type="scientific">Yeosuana aromativorans</name>
    <dbReference type="NCBI Taxonomy" id="288019"/>
    <lineage>
        <taxon>Bacteria</taxon>
        <taxon>Pseudomonadati</taxon>
        <taxon>Bacteroidota</taxon>
        <taxon>Flavobacteriia</taxon>
        <taxon>Flavobacteriales</taxon>
        <taxon>Flavobacteriaceae</taxon>
        <taxon>Yeosuana</taxon>
    </lineage>
</organism>
<name>A0A8J3BJQ3_9FLAO</name>
<evidence type="ECO:0000313" key="1">
    <source>
        <dbReference type="EMBL" id="GGK13903.1"/>
    </source>
</evidence>
<comment type="caution">
    <text evidence="1">The sequence shown here is derived from an EMBL/GenBank/DDBJ whole genome shotgun (WGS) entry which is preliminary data.</text>
</comment>
<protein>
    <recommendedName>
        <fullName evidence="3">DUF4286 domain-containing protein</fullName>
    </recommendedName>
</protein>
<reference evidence="1" key="1">
    <citation type="journal article" date="2014" name="Int. J. Syst. Evol. Microbiol.">
        <title>Complete genome sequence of Corynebacterium casei LMG S-19264T (=DSM 44701T), isolated from a smear-ripened cheese.</title>
        <authorList>
            <consortium name="US DOE Joint Genome Institute (JGI-PGF)"/>
            <person name="Walter F."/>
            <person name="Albersmeier A."/>
            <person name="Kalinowski J."/>
            <person name="Ruckert C."/>
        </authorList>
    </citation>
    <scope>NUCLEOTIDE SEQUENCE</scope>
    <source>
        <strain evidence="1">JCM 12862</strain>
    </source>
</reference>